<dbReference type="InterPro" id="IPR023296">
    <property type="entry name" value="Glyco_hydro_beta-prop_sf"/>
</dbReference>
<keyword evidence="5 6" id="KW-0326">Glycosidase</keyword>
<dbReference type="InterPro" id="IPR006710">
    <property type="entry name" value="Glyco_hydro_43"/>
</dbReference>
<keyword evidence="2" id="KW-0624">Polysaccharide degradation</keyword>
<proteinExistence type="inferred from homology"/>
<sequence>MAGALQDVRALASEALRAPDVRRATGNPILPGTGICDPQVRVLGDTAYLFATHDANPDNTDFTMHDWQVWSSRDLVDWHHAGTVFPEQTYLHQPSAQCWATDAAFRNGCTYLYVSMGPRNIGVVVGESPAGPWRDPLGRPLIAEGDVPTAARDPGILLDEDGAAYIVFGTFDYYIARLNPDMISLAERPRLLAIDHREGPYGPGKTDDKPFLHRRGALYYLSWGSYYAVGTSPYGPFRYRGFLFEPENVDRSFLDDRGVARLKPAYRPRNWLNFDRHGSFFTLHGQWYFACNDQSGPGASPFFRNTVLCHVHYRANGDIAPLFLTAGGVGQYDGTRTIRACDYFQARGVSVLETEGKFGAEFAPGAMAQYPNVHIPKGRKVAVAGIGEVSGEGGTLEFRQSGVDGPLLGSLALRRQVRGYNAHRCSLGVIGPSANVFLVWRGIDNSRLTLTDLAFVDTV</sequence>
<comment type="similarity">
    <text evidence="1 6">Belongs to the glycosyl hydrolase 43 family.</text>
</comment>
<dbReference type="CDD" id="cd08990">
    <property type="entry name" value="GH43_AXH_like"/>
    <property type="match status" value="1"/>
</dbReference>
<evidence type="ECO:0000256" key="4">
    <source>
        <dbReference type="ARBA" id="ARBA00023277"/>
    </source>
</evidence>
<keyword evidence="2" id="KW-0858">Xylan degradation</keyword>
<comment type="caution">
    <text evidence="7">The sequence shown here is derived from an EMBL/GenBank/DDBJ whole genome shotgun (WGS) entry which is preliminary data.</text>
</comment>
<dbReference type="EMBL" id="JALHLF010000085">
    <property type="protein sequence ID" value="MCJ2184233.1"/>
    <property type="molecule type" value="Genomic_DNA"/>
</dbReference>
<protein>
    <submittedName>
        <fullName evidence="7">Family 43 glycosylhydrolase</fullName>
    </submittedName>
</protein>
<reference evidence="7" key="1">
    <citation type="submission" date="2022-03" db="EMBL/GenBank/DDBJ databases">
        <title>Identification of a novel bacterium isolated from mangrove sediments.</title>
        <authorList>
            <person name="Pan X."/>
        </authorList>
    </citation>
    <scope>NUCLEOTIDE SEQUENCE</scope>
    <source>
        <strain evidence="7">B1949</strain>
    </source>
</reference>
<keyword evidence="4" id="KW-0119">Carbohydrate metabolism</keyword>
<dbReference type="RefSeq" id="WP_244022862.1">
    <property type="nucleotide sequence ID" value="NZ_JALHLF010000085.1"/>
</dbReference>
<evidence type="ECO:0000256" key="5">
    <source>
        <dbReference type="ARBA" id="ARBA00023295"/>
    </source>
</evidence>
<dbReference type="Gene3D" id="2.115.10.20">
    <property type="entry name" value="Glycosyl hydrolase domain, family 43"/>
    <property type="match status" value="1"/>
</dbReference>
<keyword evidence="8" id="KW-1185">Reference proteome</keyword>
<dbReference type="PANTHER" id="PTHR43772:SF2">
    <property type="entry name" value="PUTATIVE (AFU_ORTHOLOGUE AFUA_2G04480)-RELATED"/>
    <property type="match status" value="1"/>
</dbReference>
<gene>
    <name evidence="7" type="ORF">MTR62_16255</name>
</gene>
<dbReference type="SUPFAM" id="SSF75005">
    <property type="entry name" value="Arabinanase/levansucrase/invertase"/>
    <property type="match status" value="1"/>
</dbReference>
<evidence type="ECO:0000256" key="3">
    <source>
        <dbReference type="ARBA" id="ARBA00022801"/>
    </source>
</evidence>
<dbReference type="InterPro" id="IPR052176">
    <property type="entry name" value="Glycosyl_Hydrlase_43_Enz"/>
</dbReference>
<keyword evidence="3 6" id="KW-0378">Hydrolase</keyword>
<dbReference type="Proteomes" id="UP001162881">
    <property type="component" value="Unassembled WGS sequence"/>
</dbReference>
<dbReference type="Pfam" id="PF04616">
    <property type="entry name" value="Glyco_hydro_43"/>
    <property type="match status" value="1"/>
</dbReference>
<accession>A0ABT0BHB3</accession>
<evidence type="ECO:0000313" key="7">
    <source>
        <dbReference type="EMBL" id="MCJ2184233.1"/>
    </source>
</evidence>
<dbReference type="PANTHER" id="PTHR43772">
    <property type="entry name" value="ENDO-1,4-BETA-XYLANASE"/>
    <property type="match status" value="1"/>
</dbReference>
<evidence type="ECO:0000313" key="8">
    <source>
        <dbReference type="Proteomes" id="UP001162881"/>
    </source>
</evidence>
<evidence type="ECO:0000256" key="1">
    <source>
        <dbReference type="ARBA" id="ARBA00009865"/>
    </source>
</evidence>
<organism evidence="7 8">
    <name type="scientific">Novosphingobium organovorum</name>
    <dbReference type="NCBI Taxonomy" id="2930092"/>
    <lineage>
        <taxon>Bacteria</taxon>
        <taxon>Pseudomonadati</taxon>
        <taxon>Pseudomonadota</taxon>
        <taxon>Alphaproteobacteria</taxon>
        <taxon>Sphingomonadales</taxon>
        <taxon>Sphingomonadaceae</taxon>
        <taxon>Novosphingobium</taxon>
    </lineage>
</organism>
<evidence type="ECO:0000256" key="2">
    <source>
        <dbReference type="ARBA" id="ARBA00022651"/>
    </source>
</evidence>
<name>A0ABT0BHB3_9SPHN</name>
<evidence type="ECO:0000256" key="6">
    <source>
        <dbReference type="RuleBase" id="RU361187"/>
    </source>
</evidence>